<gene>
    <name evidence="2" type="ORF">GIB67_014549</name>
</gene>
<organism evidence="2 3">
    <name type="scientific">Kingdonia uniflora</name>
    <dbReference type="NCBI Taxonomy" id="39325"/>
    <lineage>
        <taxon>Eukaryota</taxon>
        <taxon>Viridiplantae</taxon>
        <taxon>Streptophyta</taxon>
        <taxon>Embryophyta</taxon>
        <taxon>Tracheophyta</taxon>
        <taxon>Spermatophyta</taxon>
        <taxon>Magnoliopsida</taxon>
        <taxon>Ranunculales</taxon>
        <taxon>Circaeasteraceae</taxon>
        <taxon>Kingdonia</taxon>
    </lineage>
</organism>
<sequence length="330" mass="36787">MNEEKLDKCMEVRAHFREQYDELEERKINYKGLAKAEGVVFEDSSDDEVPQTPDVHGSIKVIEDDVMEVDGARQGKVADVQVPEDGYLYLEFEKNKSSLKGCSISKECEVEYPAIGYCSYKIRMIGFRVISLVADYFELLKFVIAVVEAFTESARPRTSIALLNNTSVTLPISMRSEVFIKVCQGLFRTLLEVKQGVDSDLSLSDMSIIGFEKILQLAKRGDGGILDSFEFSCCESSSRRAIRIVFILAIVARDSVVAVIGWKVMDDDSSLIKPLIPAPSLVKDELPPSTPRRHPSQGFSYPDLPPPTQQCSYAQAVLNGNPPNLDHSDM</sequence>
<keyword evidence="3" id="KW-1185">Reference proteome</keyword>
<protein>
    <submittedName>
        <fullName evidence="2">Uncharacterized protein</fullName>
    </submittedName>
</protein>
<reference evidence="2 3" key="1">
    <citation type="journal article" date="2020" name="IScience">
        <title>Genome Sequencing of the Endangered Kingdonia uniflora (Circaeasteraceae, Ranunculales) Reveals Potential Mechanisms of Evolutionary Specialization.</title>
        <authorList>
            <person name="Sun Y."/>
            <person name="Deng T."/>
            <person name="Zhang A."/>
            <person name="Moore M.J."/>
            <person name="Landis J.B."/>
            <person name="Lin N."/>
            <person name="Zhang H."/>
            <person name="Zhang X."/>
            <person name="Huang J."/>
            <person name="Zhang X."/>
            <person name="Sun H."/>
            <person name="Wang H."/>
        </authorList>
    </citation>
    <scope>NUCLEOTIDE SEQUENCE [LARGE SCALE GENOMIC DNA]</scope>
    <source>
        <strain evidence="2">TB1705</strain>
        <tissue evidence="2">Leaf</tissue>
    </source>
</reference>
<dbReference type="Proteomes" id="UP000541444">
    <property type="component" value="Unassembled WGS sequence"/>
</dbReference>
<comment type="caution">
    <text evidence="2">The sequence shown here is derived from an EMBL/GenBank/DDBJ whole genome shotgun (WGS) entry which is preliminary data.</text>
</comment>
<proteinExistence type="predicted"/>
<feature type="region of interest" description="Disordered" evidence="1">
    <location>
        <begin position="283"/>
        <end position="308"/>
    </location>
</feature>
<dbReference type="EMBL" id="JACGCM010002222">
    <property type="protein sequence ID" value="KAF6142982.1"/>
    <property type="molecule type" value="Genomic_DNA"/>
</dbReference>
<dbReference type="AlphaFoldDB" id="A0A7J7LKA9"/>
<name>A0A7J7LKA9_9MAGN</name>
<accession>A0A7J7LKA9</accession>
<evidence type="ECO:0000313" key="2">
    <source>
        <dbReference type="EMBL" id="KAF6142982.1"/>
    </source>
</evidence>
<evidence type="ECO:0000313" key="3">
    <source>
        <dbReference type="Proteomes" id="UP000541444"/>
    </source>
</evidence>
<evidence type="ECO:0000256" key="1">
    <source>
        <dbReference type="SAM" id="MobiDB-lite"/>
    </source>
</evidence>